<gene>
    <name evidence="1" type="ORF">J3R73_003122</name>
</gene>
<protein>
    <submittedName>
        <fullName evidence="1">Uncharacterized protein</fullName>
    </submittedName>
</protein>
<keyword evidence="2" id="KW-1185">Reference proteome</keyword>
<evidence type="ECO:0000313" key="1">
    <source>
        <dbReference type="EMBL" id="MDQ0393330.1"/>
    </source>
</evidence>
<comment type="caution">
    <text evidence="1">The sequence shown here is derived from an EMBL/GenBank/DDBJ whole genome shotgun (WGS) entry which is preliminary data.</text>
</comment>
<dbReference type="RefSeq" id="WP_307428512.1">
    <property type="nucleotide sequence ID" value="NZ_JAUSVK010000001.1"/>
</dbReference>
<reference evidence="1 2" key="1">
    <citation type="submission" date="2023-07" db="EMBL/GenBank/DDBJ databases">
        <title>Genomic Encyclopedia of Type Strains, Phase IV (KMG-IV): sequencing the most valuable type-strain genomes for metagenomic binning, comparative biology and taxonomic classification.</title>
        <authorList>
            <person name="Goeker M."/>
        </authorList>
    </citation>
    <scope>NUCLEOTIDE SEQUENCE [LARGE SCALE GENOMIC DNA]</scope>
    <source>
        <strain evidence="1 2">DSM 5896</strain>
    </source>
</reference>
<proteinExistence type="predicted"/>
<organism evidence="1 2">
    <name type="scientific">Labrys monachus</name>
    <dbReference type="NCBI Taxonomy" id="217067"/>
    <lineage>
        <taxon>Bacteria</taxon>
        <taxon>Pseudomonadati</taxon>
        <taxon>Pseudomonadota</taxon>
        <taxon>Alphaproteobacteria</taxon>
        <taxon>Hyphomicrobiales</taxon>
        <taxon>Xanthobacteraceae</taxon>
        <taxon>Labrys</taxon>
    </lineage>
</organism>
<dbReference type="EMBL" id="JAUSVK010000001">
    <property type="protein sequence ID" value="MDQ0393330.1"/>
    <property type="molecule type" value="Genomic_DNA"/>
</dbReference>
<dbReference type="Proteomes" id="UP001237448">
    <property type="component" value="Unassembled WGS sequence"/>
</dbReference>
<name>A0ABU0FGY8_9HYPH</name>
<accession>A0ABU0FGY8</accession>
<evidence type="ECO:0000313" key="2">
    <source>
        <dbReference type="Proteomes" id="UP001237448"/>
    </source>
</evidence>
<sequence length="71" mass="8027">MLQLDARQRAAMHSMIAEDIVAFAGRRDLIGAQELHEICEDLHSMLDTLAENEIDVFFMRMQLNGAYASMA</sequence>